<proteinExistence type="predicted"/>
<protein>
    <submittedName>
        <fullName evidence="2">Uncharacterized protein</fullName>
    </submittedName>
</protein>
<sequence length="582" mass="62978">MGIFTRKKQYLHKALPEGISNTSTPASQDGCGSVDELCSSTHLVSPTSNQMVPLPVSTSSYISKPWSKTALGPLLSKATSSVRSQSLSKTPSKPLKYQVRSMTRADDRSEILETIVDNVEYPEIEEGTKDTDLEECSKNADLGGSSTDADVVPPFYKTVAETPKPKASNNKPVPSTAPKPLPYCKPQLKPCCKRMPQKPAQKHARSNIPPVPVKSSRSVNSTISRSGYPAKSSRSGSMALPARSLKTPNGGNPAAVFCCGAEAFSNCPPRRVEFQGYHRPELQDVGVSASLRLVSDPGDPVLAESTASLHSATIKSHHSQRSNAGKSGTSLANDHDVGDESYEDYENEDQLEYKPSPTCQVQCCCASCCPPPDTCNFFRMPPLPPCQYAAQQYSCQGAPPCMTQPNPTCKNQQFSQGKHLEEKWEKKEKTETKVCYCTTYQSAYGTKARCGPCCTVQVTKIKELTTKSSEIRRHSTSNTSKPSFSSSISCHSTASASPQQLQQQRCHIGDHSDHCPSGCMDWCNCGSRIDRQVTCHTPPRIVPNIPQLSSGFAIPCVNPLIGIPCHTNNCNAETGCETNGNG</sequence>
<dbReference type="Proteomes" id="UP001152888">
    <property type="component" value="Unassembled WGS sequence"/>
</dbReference>
<dbReference type="AlphaFoldDB" id="A0A9P0JT29"/>
<accession>A0A9P0JT29</accession>
<feature type="compositionally biased region" description="Low complexity" evidence="1">
    <location>
        <begin position="476"/>
        <end position="491"/>
    </location>
</feature>
<feature type="compositionally biased region" description="Basic residues" evidence="1">
    <location>
        <begin position="194"/>
        <end position="205"/>
    </location>
</feature>
<dbReference type="OrthoDB" id="6611808at2759"/>
<feature type="region of interest" description="Disordered" evidence="1">
    <location>
        <begin position="469"/>
        <end position="491"/>
    </location>
</feature>
<feature type="region of interest" description="Disordered" evidence="1">
    <location>
        <begin position="194"/>
        <end position="246"/>
    </location>
</feature>
<evidence type="ECO:0000313" key="2">
    <source>
        <dbReference type="EMBL" id="CAH1959747.1"/>
    </source>
</evidence>
<comment type="caution">
    <text evidence="2">The sequence shown here is derived from an EMBL/GenBank/DDBJ whole genome shotgun (WGS) entry which is preliminary data.</text>
</comment>
<keyword evidence="3" id="KW-1185">Reference proteome</keyword>
<feature type="compositionally biased region" description="Basic and acidic residues" evidence="1">
    <location>
        <begin position="126"/>
        <end position="138"/>
    </location>
</feature>
<feature type="compositionally biased region" description="Polar residues" evidence="1">
    <location>
        <begin position="321"/>
        <end position="332"/>
    </location>
</feature>
<organism evidence="2 3">
    <name type="scientific">Acanthoscelides obtectus</name>
    <name type="common">Bean weevil</name>
    <name type="synonym">Bruchus obtectus</name>
    <dbReference type="NCBI Taxonomy" id="200917"/>
    <lineage>
        <taxon>Eukaryota</taxon>
        <taxon>Metazoa</taxon>
        <taxon>Ecdysozoa</taxon>
        <taxon>Arthropoda</taxon>
        <taxon>Hexapoda</taxon>
        <taxon>Insecta</taxon>
        <taxon>Pterygota</taxon>
        <taxon>Neoptera</taxon>
        <taxon>Endopterygota</taxon>
        <taxon>Coleoptera</taxon>
        <taxon>Polyphaga</taxon>
        <taxon>Cucujiformia</taxon>
        <taxon>Chrysomeloidea</taxon>
        <taxon>Chrysomelidae</taxon>
        <taxon>Bruchinae</taxon>
        <taxon>Bruchini</taxon>
        <taxon>Acanthoscelides</taxon>
    </lineage>
</organism>
<evidence type="ECO:0000256" key="1">
    <source>
        <dbReference type="SAM" id="MobiDB-lite"/>
    </source>
</evidence>
<name>A0A9P0JT29_ACAOB</name>
<reference evidence="2" key="1">
    <citation type="submission" date="2022-03" db="EMBL/GenBank/DDBJ databases">
        <authorList>
            <person name="Sayadi A."/>
        </authorList>
    </citation>
    <scope>NUCLEOTIDE SEQUENCE</scope>
</reference>
<feature type="compositionally biased region" description="Low complexity" evidence="1">
    <location>
        <begin position="215"/>
        <end position="226"/>
    </location>
</feature>
<evidence type="ECO:0000313" key="3">
    <source>
        <dbReference type="Proteomes" id="UP001152888"/>
    </source>
</evidence>
<feature type="region of interest" description="Disordered" evidence="1">
    <location>
        <begin position="311"/>
        <end position="347"/>
    </location>
</feature>
<feature type="region of interest" description="Disordered" evidence="1">
    <location>
        <begin position="126"/>
        <end position="181"/>
    </location>
</feature>
<gene>
    <name evidence="2" type="ORF">ACAOBT_LOCUS3350</name>
</gene>
<dbReference type="EMBL" id="CAKOFQ010006683">
    <property type="protein sequence ID" value="CAH1959747.1"/>
    <property type="molecule type" value="Genomic_DNA"/>
</dbReference>